<dbReference type="EMBL" id="JAEPRA010000005">
    <property type="protein sequence ID" value="KAG2185490.1"/>
    <property type="molecule type" value="Genomic_DNA"/>
</dbReference>
<keyword evidence="1" id="KW-1133">Transmembrane helix</keyword>
<accession>A0A8H7Q556</accession>
<evidence type="ECO:0000313" key="2">
    <source>
        <dbReference type="EMBL" id="KAG2185490.1"/>
    </source>
</evidence>
<comment type="caution">
    <text evidence="2">The sequence shown here is derived from an EMBL/GenBank/DDBJ whole genome shotgun (WGS) entry which is preliminary data.</text>
</comment>
<dbReference type="SUPFAM" id="SSF81321">
    <property type="entry name" value="Family A G protein-coupled receptor-like"/>
    <property type="match status" value="1"/>
</dbReference>
<gene>
    <name evidence="2" type="ORF">INT44_002281</name>
</gene>
<reference evidence="2" key="1">
    <citation type="submission" date="2020-12" db="EMBL/GenBank/DDBJ databases">
        <title>Metabolic potential, ecology and presence of endohyphal bacteria is reflected in genomic diversity of Mucoromycotina.</title>
        <authorList>
            <person name="Muszewska A."/>
            <person name="Okrasinska A."/>
            <person name="Steczkiewicz K."/>
            <person name="Drgas O."/>
            <person name="Orlowska M."/>
            <person name="Perlinska-Lenart U."/>
            <person name="Aleksandrzak-Piekarczyk T."/>
            <person name="Szatraj K."/>
            <person name="Zielenkiewicz U."/>
            <person name="Pilsyk S."/>
            <person name="Malc E."/>
            <person name="Mieczkowski P."/>
            <person name="Kruszewska J.S."/>
            <person name="Biernat P."/>
            <person name="Pawlowska J."/>
        </authorList>
    </citation>
    <scope>NUCLEOTIDE SEQUENCE</scope>
    <source>
        <strain evidence="2">WA0000051536</strain>
    </source>
</reference>
<dbReference type="Proteomes" id="UP000612746">
    <property type="component" value="Unassembled WGS sequence"/>
</dbReference>
<keyword evidence="1" id="KW-0812">Transmembrane</keyword>
<protein>
    <submittedName>
        <fullName evidence="2">Uncharacterized protein</fullName>
    </submittedName>
</protein>
<feature type="transmembrane region" description="Helical" evidence="1">
    <location>
        <begin position="6"/>
        <end position="26"/>
    </location>
</feature>
<keyword evidence="1" id="KW-0472">Membrane</keyword>
<dbReference type="Gene3D" id="1.20.1070.10">
    <property type="entry name" value="Rhodopsin 7-helix transmembrane proteins"/>
    <property type="match status" value="1"/>
</dbReference>
<feature type="transmembrane region" description="Helical" evidence="1">
    <location>
        <begin position="262"/>
        <end position="282"/>
    </location>
</feature>
<name>A0A8H7Q556_9FUNG</name>
<feature type="transmembrane region" description="Helical" evidence="1">
    <location>
        <begin position="219"/>
        <end position="242"/>
    </location>
</feature>
<feature type="transmembrane region" description="Helical" evidence="1">
    <location>
        <begin position="38"/>
        <end position="60"/>
    </location>
</feature>
<sequence length="326" mass="37459">MTMFVFSDIASALLLTCIAINLLLVICYEPQLKVSRRVLEICYTAGSIVFSAFIAITPYFTSDAVYEYSPNLHQCWFAYSTPPTGQQIFWQLWTFHFWQLTGVVTAIVCFAIVLIKLRREEIRIDDNLESAQNSVTKWMVTEATEEVIDEETSEQAEVRKHSINEAIRRQGTEMSEKITFLKFFLPRKWFRKTARHRAAHAAITQNRRVSFVSRTIRQVICYLAVLIITEIFNFGSMIDLIVSSRYQPIYYFLGYLSTGARGPLLLLCFLVDPALWSAWEIYSTRKTNERMIETAENAVTSEVINSTATLTATVQTSDLESIFTSY</sequence>
<feature type="transmembrane region" description="Helical" evidence="1">
    <location>
        <begin position="97"/>
        <end position="115"/>
    </location>
</feature>
<dbReference type="AlphaFoldDB" id="A0A8H7Q556"/>
<evidence type="ECO:0000256" key="1">
    <source>
        <dbReference type="SAM" id="Phobius"/>
    </source>
</evidence>
<dbReference type="OrthoDB" id="3251871at2759"/>
<proteinExistence type="predicted"/>
<evidence type="ECO:0000313" key="3">
    <source>
        <dbReference type="Proteomes" id="UP000612746"/>
    </source>
</evidence>
<organism evidence="2 3">
    <name type="scientific">Umbelopsis vinacea</name>
    <dbReference type="NCBI Taxonomy" id="44442"/>
    <lineage>
        <taxon>Eukaryota</taxon>
        <taxon>Fungi</taxon>
        <taxon>Fungi incertae sedis</taxon>
        <taxon>Mucoromycota</taxon>
        <taxon>Mucoromycotina</taxon>
        <taxon>Umbelopsidomycetes</taxon>
        <taxon>Umbelopsidales</taxon>
        <taxon>Umbelopsidaceae</taxon>
        <taxon>Umbelopsis</taxon>
    </lineage>
</organism>
<keyword evidence="3" id="KW-1185">Reference proteome</keyword>